<evidence type="ECO:0000256" key="5">
    <source>
        <dbReference type="ARBA" id="ARBA00022833"/>
    </source>
</evidence>
<keyword evidence="6" id="KW-0007">Acetylation</keyword>
<keyword evidence="4 10" id="KW-0863">Zinc-finger</keyword>
<dbReference type="SMART" id="SM00249">
    <property type="entry name" value="PHD"/>
    <property type="match status" value="2"/>
</dbReference>
<dbReference type="PROSITE" id="PS51805">
    <property type="entry name" value="EPHD"/>
    <property type="match status" value="1"/>
</dbReference>
<dbReference type="PROSITE" id="PS50812">
    <property type="entry name" value="PWWP"/>
    <property type="match status" value="1"/>
</dbReference>
<dbReference type="GeneID" id="100199507"/>
<keyword evidence="5" id="KW-0862">Zinc</keyword>
<evidence type="ECO:0000259" key="12">
    <source>
        <dbReference type="PROSITE" id="PS50014"/>
    </source>
</evidence>
<sequence length="1317" mass="151149">MDIALILKNLQKQKYPLDCPFCGKFYRSFSGISYHVVKFHSDNPVSLHISSNGNSSFPEKTKKSLTYAESKCMVEFDLKGNIIRNLISEPLTIQIEASTTSESSFDLPNSSPKKFPFKFTPRKRGRGAKIRFNQPKHRYSYQSKFKQNGGEEKPSLPIAVYSILADEEVLASEVPERATYYRYIEKPHEELDEEVEYGMDEEDYIWLEELNENRKSEGIPPVSHSVFEMLMDRLEKESYFETRTVTGDPYNLIDEDAVCSICCDGECSNSNVILFCDMCNLAVHQECYGVPYIPEGQWLCRRCFRSPSKPVSCLLCPTKSGAFKQTDTNHWAHVVCALWIPEVCFANTVFLEPIDSIQEIPAARWKLLCYICKKKEGACIQCFKTNCYTAFHVTCAQQGGLYMKIEPGRTENGQPTVKKFAYCDAHTPQGTSSNSGTPYQSDCCSDEDSDNASVHSKASMSVKLKNQSPLITPSAKLKEVQKKLLEKQSFKLPAVHIPFVPAHRLGKIVSKVIIAKKSLFIQQLQSYWMLKRQSRNGVPLLRRLQANTGTGINKNQRDEQQSLEDWSQSKELKEQLRYWQQLRHDLERARLLIELIRKREKIKKEQYRMKQQVVDLQLKPLQIEMERTLRMIREKDISNVFSQPVDPEQAPDYHEFIKNPMDFSTMQQKLSDYEYMSFDDFEADFNLIIKNCMDFNNEDTKYYRSAMRLRKECQPILKAAKLRINQAGIDQKTGMHMDHPLPLTSPEREKATPNVDDVLSVADNPFMTIDEKIEGLEEKLNMSSTIQSALARFLRQKVLRKEIAKLKKKKRIMVNDVHIDPPDKSLNQDVPAHLVVPPAIKKRGRKPKHLSKQQNAYNGEVKICHNTSPPKLVNCERLNDLPLIQIPNMKSSITVYCNDNYINTNDHNNINHNNVNDFFNVNDLNNESLIPVIKNSSPGRNRRSGVLFKKKQYQPINPSPLVLNSSPKNCQHVSVSSPTNTNLSISDNLKTDTDNLSIEKNVYSEESAIIEIENSVSNTNEKCTENKQCLIYDNIIRLQDHTSKPESIKNYNEPDICIEDTIDNTMEQDICLEPMSRKRTYSSSANSDSENHYNKRKMNHKRGRQKSVNKLCLKDEFKDLEGLNDIKSGVYMIAPDEIGLKDPKSDPETLDMLTLVWAKCKGYPSYPALTIDPAAPRTGYQFNGVPISVPPLDVLQMNDDIKNYLILFFDARRTWQWLPRDKIEPLGLDSRLDEVKLIESKKPSMRKNVQEAYKRAILFRYRLKVGESPDNNVELISNKYESGFAECENFGKDVISARPNFLSDYLTLHSPIAVSLI</sequence>
<evidence type="ECO:0000259" key="14">
    <source>
        <dbReference type="PROSITE" id="PS50812"/>
    </source>
</evidence>
<evidence type="ECO:0000259" key="13">
    <source>
        <dbReference type="PROSITE" id="PS50016"/>
    </source>
</evidence>
<dbReference type="RefSeq" id="XP_065674357.1">
    <property type="nucleotide sequence ID" value="XM_065818285.1"/>
</dbReference>
<feature type="domain" description="PHD-type" evidence="15">
    <location>
        <begin position="310"/>
        <end position="427"/>
    </location>
</feature>
<evidence type="ECO:0000256" key="6">
    <source>
        <dbReference type="ARBA" id="ARBA00022990"/>
    </source>
</evidence>
<dbReference type="InterPro" id="IPR011011">
    <property type="entry name" value="Znf_FYVE_PHD"/>
</dbReference>
<evidence type="ECO:0000313" key="17">
    <source>
        <dbReference type="RefSeq" id="XP_065674357.1"/>
    </source>
</evidence>
<evidence type="ECO:0000256" key="9">
    <source>
        <dbReference type="PROSITE-ProRule" id="PRU00035"/>
    </source>
</evidence>
<dbReference type="InterPro" id="IPR001965">
    <property type="entry name" value="Znf_PHD"/>
</dbReference>
<dbReference type="Gene3D" id="2.30.30.140">
    <property type="match status" value="1"/>
</dbReference>
<proteinExistence type="predicted"/>
<feature type="region of interest" description="Disordered" evidence="11">
    <location>
        <begin position="1077"/>
        <end position="1100"/>
    </location>
</feature>
<keyword evidence="16" id="KW-1185">Reference proteome</keyword>
<dbReference type="Gene3D" id="1.20.920.10">
    <property type="entry name" value="Bromodomain-like"/>
    <property type="match status" value="1"/>
</dbReference>
<evidence type="ECO:0000256" key="4">
    <source>
        <dbReference type="ARBA" id="ARBA00022771"/>
    </source>
</evidence>
<dbReference type="InterPro" id="IPR034732">
    <property type="entry name" value="EPHD"/>
</dbReference>
<accession>A0ABM4DIM4</accession>
<dbReference type="InterPro" id="IPR019786">
    <property type="entry name" value="Zinc_finger_PHD-type_CS"/>
</dbReference>
<reference evidence="17" key="1">
    <citation type="submission" date="2025-08" db="UniProtKB">
        <authorList>
            <consortium name="RefSeq"/>
        </authorList>
    </citation>
    <scope>IDENTIFICATION</scope>
</reference>
<dbReference type="InterPro" id="IPR013087">
    <property type="entry name" value="Znf_C2H2_type"/>
</dbReference>
<dbReference type="PRINTS" id="PR00503">
    <property type="entry name" value="BROMODOMAIN"/>
</dbReference>
<keyword evidence="7 9" id="KW-0103">Bromodomain</keyword>
<keyword evidence="3" id="KW-0677">Repeat</keyword>
<dbReference type="InterPro" id="IPR000313">
    <property type="entry name" value="PWWP_dom"/>
</dbReference>
<evidence type="ECO:0000256" key="11">
    <source>
        <dbReference type="SAM" id="MobiDB-lite"/>
    </source>
</evidence>
<dbReference type="Gene3D" id="3.30.40.10">
    <property type="entry name" value="Zinc/RING finger domain, C3HC4 (zinc finger)"/>
    <property type="match status" value="2"/>
</dbReference>
<dbReference type="Pfam" id="PF13832">
    <property type="entry name" value="zf-HC5HC2H_2"/>
    <property type="match status" value="1"/>
</dbReference>
<dbReference type="SUPFAM" id="SSF57903">
    <property type="entry name" value="FYVE/PHD zinc finger"/>
    <property type="match status" value="1"/>
</dbReference>
<dbReference type="InterPro" id="IPR019542">
    <property type="entry name" value="Enhancer_polycomb-like_N"/>
</dbReference>
<gene>
    <name evidence="17" type="primary">LOC100199507</name>
</gene>
<evidence type="ECO:0000256" key="10">
    <source>
        <dbReference type="PROSITE-ProRule" id="PRU00146"/>
    </source>
</evidence>
<dbReference type="Pfam" id="PF00439">
    <property type="entry name" value="Bromodomain"/>
    <property type="match status" value="1"/>
</dbReference>
<evidence type="ECO:0000313" key="16">
    <source>
        <dbReference type="Proteomes" id="UP001652625"/>
    </source>
</evidence>
<dbReference type="SMART" id="SM00297">
    <property type="entry name" value="BROMO"/>
    <property type="match status" value="1"/>
</dbReference>
<dbReference type="PROSITE" id="PS50016">
    <property type="entry name" value="ZF_PHD_2"/>
    <property type="match status" value="1"/>
</dbReference>
<dbReference type="SUPFAM" id="SSF47370">
    <property type="entry name" value="Bromodomain"/>
    <property type="match status" value="1"/>
</dbReference>
<dbReference type="PANTHER" id="PTHR13793">
    <property type="entry name" value="PHD FINGER PROTEINS"/>
    <property type="match status" value="1"/>
</dbReference>
<dbReference type="InterPro" id="IPR019787">
    <property type="entry name" value="Znf_PHD-finger"/>
</dbReference>
<evidence type="ECO:0000256" key="8">
    <source>
        <dbReference type="ARBA" id="ARBA00023242"/>
    </source>
</evidence>
<dbReference type="Pfam" id="PF10513">
    <property type="entry name" value="EPL1"/>
    <property type="match status" value="1"/>
</dbReference>
<dbReference type="InterPro" id="IPR018359">
    <property type="entry name" value="Bromodomain_CS"/>
</dbReference>
<dbReference type="InterPro" id="IPR050701">
    <property type="entry name" value="Histone_Mod_Regulator"/>
</dbReference>
<dbReference type="SMART" id="SM00293">
    <property type="entry name" value="PWWP"/>
    <property type="match status" value="1"/>
</dbReference>
<dbReference type="Pfam" id="PF00855">
    <property type="entry name" value="PWWP"/>
    <property type="match status" value="1"/>
</dbReference>
<feature type="domain" description="PWWP" evidence="14">
    <location>
        <begin position="1152"/>
        <end position="1229"/>
    </location>
</feature>
<dbReference type="Pfam" id="PF13831">
    <property type="entry name" value="PHD_2"/>
    <property type="match status" value="1"/>
</dbReference>
<dbReference type="InterPro" id="IPR036427">
    <property type="entry name" value="Bromodomain-like_sf"/>
</dbReference>
<dbReference type="InterPro" id="IPR001487">
    <property type="entry name" value="Bromodomain"/>
</dbReference>
<feature type="domain" description="PHD-type" evidence="13">
    <location>
        <begin position="256"/>
        <end position="306"/>
    </location>
</feature>
<dbReference type="PROSITE" id="PS01359">
    <property type="entry name" value="ZF_PHD_1"/>
    <property type="match status" value="1"/>
</dbReference>
<protein>
    <submittedName>
        <fullName evidence="17">Bromodomain-containing protein 1 isoform X1</fullName>
    </submittedName>
</protein>
<evidence type="ECO:0000256" key="2">
    <source>
        <dbReference type="ARBA" id="ARBA00022723"/>
    </source>
</evidence>
<dbReference type="InterPro" id="IPR013083">
    <property type="entry name" value="Znf_RING/FYVE/PHD"/>
</dbReference>
<dbReference type="CDD" id="cd05839">
    <property type="entry name" value="PWWP_BRPF"/>
    <property type="match status" value="1"/>
</dbReference>
<organism evidence="16 17">
    <name type="scientific">Hydra vulgaris</name>
    <name type="common">Hydra</name>
    <name type="synonym">Hydra attenuata</name>
    <dbReference type="NCBI Taxonomy" id="6087"/>
    <lineage>
        <taxon>Eukaryota</taxon>
        <taxon>Metazoa</taxon>
        <taxon>Cnidaria</taxon>
        <taxon>Hydrozoa</taxon>
        <taxon>Hydroidolina</taxon>
        <taxon>Anthoathecata</taxon>
        <taxon>Aplanulata</taxon>
        <taxon>Hydridae</taxon>
        <taxon>Hydra</taxon>
    </lineage>
</organism>
<dbReference type="PROSITE" id="PS00028">
    <property type="entry name" value="ZINC_FINGER_C2H2_1"/>
    <property type="match status" value="1"/>
</dbReference>
<dbReference type="CDD" id="cd15572">
    <property type="entry name" value="PHD_BRPF"/>
    <property type="match status" value="1"/>
</dbReference>
<evidence type="ECO:0000259" key="15">
    <source>
        <dbReference type="PROSITE" id="PS51805"/>
    </source>
</evidence>
<dbReference type="PANTHER" id="PTHR13793:SF107">
    <property type="entry name" value="BROMODOMAIN-CONTAINING PROTEIN HOMOLOG"/>
    <property type="match status" value="1"/>
</dbReference>
<feature type="domain" description="Bromo" evidence="12">
    <location>
        <begin position="633"/>
        <end position="703"/>
    </location>
</feature>
<dbReference type="CDD" id="cd15670">
    <property type="entry name" value="ePHD_BRPF"/>
    <property type="match status" value="1"/>
</dbReference>
<keyword evidence="1" id="KW-0597">Phosphoprotein</keyword>
<evidence type="ECO:0000256" key="7">
    <source>
        <dbReference type="ARBA" id="ARBA00023117"/>
    </source>
</evidence>
<keyword evidence="2" id="KW-0479">Metal-binding</keyword>
<evidence type="ECO:0000256" key="3">
    <source>
        <dbReference type="ARBA" id="ARBA00022737"/>
    </source>
</evidence>
<keyword evidence="8" id="KW-0539">Nucleus</keyword>
<dbReference type="SUPFAM" id="SSF63748">
    <property type="entry name" value="Tudor/PWWP/MBT"/>
    <property type="match status" value="1"/>
</dbReference>
<dbReference type="PROSITE" id="PS50014">
    <property type="entry name" value="BROMODOMAIN_2"/>
    <property type="match status" value="1"/>
</dbReference>
<dbReference type="PROSITE" id="PS00633">
    <property type="entry name" value="BROMODOMAIN_1"/>
    <property type="match status" value="1"/>
</dbReference>
<evidence type="ECO:0000256" key="1">
    <source>
        <dbReference type="ARBA" id="ARBA00022553"/>
    </source>
</evidence>
<name>A0ABM4DIM4_HYDVU</name>
<dbReference type="Proteomes" id="UP001652625">
    <property type="component" value="Chromosome 14"/>
</dbReference>